<dbReference type="EMBL" id="FZLN01000003">
    <property type="protein sequence ID" value="SNQ29857.1"/>
    <property type="molecule type" value="Genomic_DNA"/>
</dbReference>
<feature type="chain" id="PRO_5012419955" evidence="4">
    <location>
        <begin position="23"/>
        <end position="267"/>
    </location>
</feature>
<dbReference type="SMART" id="SM00028">
    <property type="entry name" value="TPR"/>
    <property type="match status" value="4"/>
</dbReference>
<dbReference type="OrthoDB" id="129043at2"/>
<keyword evidence="2 3" id="KW-0802">TPR repeat</keyword>
<keyword evidence="4" id="KW-0732">Signal</keyword>
<organism evidence="5 6">
    <name type="scientific">Acinetobacter apis</name>
    <dbReference type="NCBI Taxonomy" id="1229165"/>
    <lineage>
        <taxon>Bacteria</taxon>
        <taxon>Pseudomonadati</taxon>
        <taxon>Pseudomonadota</taxon>
        <taxon>Gammaproteobacteria</taxon>
        <taxon>Moraxellales</taxon>
        <taxon>Moraxellaceae</taxon>
        <taxon>Acinetobacter</taxon>
    </lineage>
</organism>
<keyword evidence="1" id="KW-0677">Repeat</keyword>
<dbReference type="AlphaFoldDB" id="A0A217EHM4"/>
<keyword evidence="6" id="KW-1185">Reference proteome</keyword>
<gene>
    <name evidence="5" type="ORF">SAMN05444584_1828</name>
</gene>
<name>A0A217EHM4_9GAMM</name>
<evidence type="ECO:0000313" key="5">
    <source>
        <dbReference type="EMBL" id="SNQ29857.1"/>
    </source>
</evidence>
<dbReference type="NCBIfam" id="TIGR02521">
    <property type="entry name" value="type_IV_pilW"/>
    <property type="match status" value="1"/>
</dbReference>
<dbReference type="PANTHER" id="PTHR45586">
    <property type="entry name" value="TPR REPEAT-CONTAINING PROTEIN PA4667"/>
    <property type="match status" value="1"/>
</dbReference>
<dbReference type="InterPro" id="IPR019734">
    <property type="entry name" value="TPR_rpt"/>
</dbReference>
<evidence type="ECO:0000256" key="1">
    <source>
        <dbReference type="ARBA" id="ARBA00022737"/>
    </source>
</evidence>
<accession>A0A217EHM4</accession>
<reference evidence="6" key="1">
    <citation type="submission" date="2017-06" db="EMBL/GenBank/DDBJ databases">
        <authorList>
            <person name="Varghese N."/>
            <person name="Submissions S."/>
        </authorList>
    </citation>
    <scope>NUCLEOTIDE SEQUENCE [LARGE SCALE GENOMIC DNA]</scope>
    <source>
        <strain evidence="6">ANC 5114</strain>
    </source>
</reference>
<dbReference type="SUPFAM" id="SSF81901">
    <property type="entry name" value="HCP-like"/>
    <property type="match status" value="1"/>
</dbReference>
<sequence length="267" mass="30157">MKRIKYALAVHCGLIAVFLLQGCQTTSDGNKADPRKSAEVRTQIAAEYIRTGELDAAKRSLDEALAKDRYDPLAHMMMGVLLQQEGSPTNLAKADEYFKRAVSLNSSDAQIRNNYGRYLYQMGRYTEAAKEFKIAGTTLGYNQRAWSLENLGQTYLKLNDQVNAEKAFISALQVNPNSAIALYELSNLNLQKANYKVASQLYQNYVKVVGVNNQRAAALWTGIRIAHANNDNINLQVLVNQLRALYPDSQEYRNYLQLQYKTEAVWK</sequence>
<dbReference type="InterPro" id="IPR011990">
    <property type="entry name" value="TPR-like_helical_dom_sf"/>
</dbReference>
<feature type="repeat" description="TPR" evidence="3">
    <location>
        <begin position="145"/>
        <end position="178"/>
    </location>
</feature>
<dbReference type="Pfam" id="PF13432">
    <property type="entry name" value="TPR_16"/>
    <property type="match status" value="2"/>
</dbReference>
<dbReference type="PROSITE" id="PS50005">
    <property type="entry name" value="TPR"/>
    <property type="match status" value="1"/>
</dbReference>
<evidence type="ECO:0000313" key="6">
    <source>
        <dbReference type="Proteomes" id="UP000243463"/>
    </source>
</evidence>
<dbReference type="Gene3D" id="1.25.40.10">
    <property type="entry name" value="Tetratricopeptide repeat domain"/>
    <property type="match status" value="1"/>
</dbReference>
<dbReference type="PANTHER" id="PTHR45586:SF1">
    <property type="entry name" value="LIPOPOLYSACCHARIDE ASSEMBLY PROTEIN B"/>
    <property type="match status" value="1"/>
</dbReference>
<protein>
    <submittedName>
        <fullName evidence="5">Type IV pilus assembly protein PilF</fullName>
    </submittedName>
</protein>
<dbReference type="InterPro" id="IPR013360">
    <property type="entry name" value="Pilus_4_PilW"/>
</dbReference>
<dbReference type="InterPro" id="IPR051012">
    <property type="entry name" value="CellSynth/LPSAsmb/PSIAsmb"/>
</dbReference>
<dbReference type="Proteomes" id="UP000243463">
    <property type="component" value="Unassembled WGS sequence"/>
</dbReference>
<evidence type="ECO:0000256" key="3">
    <source>
        <dbReference type="PROSITE-ProRule" id="PRU00339"/>
    </source>
</evidence>
<evidence type="ECO:0000256" key="2">
    <source>
        <dbReference type="ARBA" id="ARBA00022803"/>
    </source>
</evidence>
<evidence type="ECO:0000256" key="4">
    <source>
        <dbReference type="SAM" id="SignalP"/>
    </source>
</evidence>
<dbReference type="PROSITE" id="PS51257">
    <property type="entry name" value="PROKAR_LIPOPROTEIN"/>
    <property type="match status" value="1"/>
</dbReference>
<feature type="signal peptide" evidence="4">
    <location>
        <begin position="1"/>
        <end position="22"/>
    </location>
</feature>
<dbReference type="RefSeq" id="WP_088823926.1">
    <property type="nucleotide sequence ID" value="NZ_FZLN01000003.1"/>
</dbReference>
<proteinExistence type="predicted"/>